<proteinExistence type="predicted"/>
<feature type="compositionally biased region" description="Basic and acidic residues" evidence="1">
    <location>
        <begin position="446"/>
        <end position="456"/>
    </location>
</feature>
<dbReference type="EMBL" id="CAJOBC010000597">
    <property type="protein sequence ID" value="CAF3605339.1"/>
    <property type="molecule type" value="Genomic_DNA"/>
</dbReference>
<evidence type="ECO:0000313" key="2">
    <source>
        <dbReference type="EMBL" id="CAF0819008.1"/>
    </source>
</evidence>
<dbReference type="Proteomes" id="UP000681722">
    <property type="component" value="Unassembled WGS sequence"/>
</dbReference>
<feature type="compositionally biased region" description="Low complexity" evidence="1">
    <location>
        <begin position="417"/>
        <end position="428"/>
    </location>
</feature>
<gene>
    <name evidence="2" type="ORF">GPM918_LOCUS4445</name>
    <name evidence="3" type="ORF">SRO942_LOCUS4446</name>
</gene>
<comment type="caution">
    <text evidence="2">The sequence shown here is derived from an EMBL/GenBank/DDBJ whole genome shotgun (WGS) entry which is preliminary data.</text>
</comment>
<feature type="compositionally biased region" description="Low complexity" evidence="1">
    <location>
        <begin position="351"/>
        <end position="363"/>
    </location>
</feature>
<organism evidence="2 4">
    <name type="scientific">Didymodactylos carnosus</name>
    <dbReference type="NCBI Taxonomy" id="1234261"/>
    <lineage>
        <taxon>Eukaryota</taxon>
        <taxon>Metazoa</taxon>
        <taxon>Spiralia</taxon>
        <taxon>Gnathifera</taxon>
        <taxon>Rotifera</taxon>
        <taxon>Eurotatoria</taxon>
        <taxon>Bdelloidea</taxon>
        <taxon>Philodinida</taxon>
        <taxon>Philodinidae</taxon>
        <taxon>Didymodactylos</taxon>
    </lineage>
</organism>
<dbReference type="SUPFAM" id="SSF49723">
    <property type="entry name" value="Lipase/lipooxygenase domain (PLAT/LH2 domain)"/>
    <property type="match status" value="1"/>
</dbReference>
<dbReference type="EMBL" id="CAJNOQ010000597">
    <property type="protein sequence ID" value="CAF0819008.1"/>
    <property type="molecule type" value="Genomic_DNA"/>
</dbReference>
<name>A0A813TY84_9BILA</name>
<dbReference type="Proteomes" id="UP000663829">
    <property type="component" value="Unassembled WGS sequence"/>
</dbReference>
<keyword evidence="4" id="KW-1185">Reference proteome</keyword>
<feature type="region of interest" description="Disordered" evidence="1">
    <location>
        <begin position="398"/>
        <end position="456"/>
    </location>
</feature>
<dbReference type="InterPro" id="IPR036392">
    <property type="entry name" value="PLAT/LH2_dom_sf"/>
</dbReference>
<evidence type="ECO:0000256" key="1">
    <source>
        <dbReference type="SAM" id="MobiDB-lite"/>
    </source>
</evidence>
<protein>
    <submittedName>
        <fullName evidence="2">Uncharacterized protein</fullName>
    </submittedName>
</protein>
<dbReference type="Gene3D" id="2.60.60.20">
    <property type="entry name" value="PLAT/LH2 domain"/>
    <property type="match status" value="1"/>
</dbReference>
<feature type="compositionally biased region" description="Polar residues" evidence="1">
    <location>
        <begin position="429"/>
        <end position="445"/>
    </location>
</feature>
<dbReference type="OrthoDB" id="19174at2759"/>
<reference evidence="2" key="1">
    <citation type="submission" date="2021-02" db="EMBL/GenBank/DDBJ databases">
        <authorList>
            <person name="Nowell W R."/>
        </authorList>
    </citation>
    <scope>NUCLEOTIDE SEQUENCE</scope>
</reference>
<sequence>MEVSTTPVMDRLTHSVIKETSKNLKYYFDVKRRENAFILNTNSQYDYLPLRARSIYGTIKQYPPVYGSCYSDNDVKSHLRMWKSQRLPLKNVPEKKMCREELNFHMKAYNFMPSESPRVPDLRLKPLRSTSSCSLNSSYMNNRDIMRMLPNTGSKLTRLEQDQLLDDAANILAVNLDIFPTMVKSRRSFYESSLLHKVSPAITQTNLNDTPRHHKIMLYGTNGTSGFIELSQSESHRVPFLKGQINIFSVKTYYVGDLVGITIGHDRTDMIHRTDELEDGENTVVSKSSTMLTQTGLLGVIEKTHRRLTITADDVLQTDNNKQIATTNVETNPEYNNTLESQFRIDIQQRSPSVSAQSTSSVSEMTATPIQSTTEPIPFDIQLNPNIMLSKRRSIETIPVTPTLPTRPPARLEKRTSSTSLTSKTPSEIKQQSRLSNSENKPTTNKNEDDIFKYFD</sequence>
<dbReference type="AlphaFoldDB" id="A0A813TY84"/>
<feature type="region of interest" description="Disordered" evidence="1">
    <location>
        <begin position="349"/>
        <end position="368"/>
    </location>
</feature>
<evidence type="ECO:0000313" key="4">
    <source>
        <dbReference type="Proteomes" id="UP000663829"/>
    </source>
</evidence>
<accession>A0A813TY84</accession>
<evidence type="ECO:0000313" key="3">
    <source>
        <dbReference type="EMBL" id="CAF3605339.1"/>
    </source>
</evidence>